<reference evidence="1 2" key="1">
    <citation type="journal article" date="2016" name="Nat. Commun.">
        <title>Thousands of microbial genomes shed light on interconnected biogeochemical processes in an aquifer system.</title>
        <authorList>
            <person name="Anantharaman K."/>
            <person name="Brown C.T."/>
            <person name="Hug L.A."/>
            <person name="Sharon I."/>
            <person name="Castelle C.J."/>
            <person name="Probst A.J."/>
            <person name="Thomas B.C."/>
            <person name="Singh A."/>
            <person name="Wilkins M.J."/>
            <person name="Karaoz U."/>
            <person name="Brodie E.L."/>
            <person name="Williams K.H."/>
            <person name="Hubbard S.S."/>
            <person name="Banfield J.F."/>
        </authorList>
    </citation>
    <scope>NUCLEOTIDE SEQUENCE [LARGE SCALE GENOMIC DNA]</scope>
</reference>
<evidence type="ECO:0000313" key="2">
    <source>
        <dbReference type="Proteomes" id="UP000176404"/>
    </source>
</evidence>
<dbReference type="AlphaFoldDB" id="A0A1F8BBN5"/>
<organism evidence="1 2">
    <name type="scientific">Candidatus Woesebacteria bacterium RIFCSPLOWO2_01_FULL_39_10b</name>
    <dbReference type="NCBI Taxonomy" id="1802517"/>
    <lineage>
        <taxon>Bacteria</taxon>
        <taxon>Candidatus Woeseibacteriota</taxon>
    </lineage>
</organism>
<dbReference type="EMBL" id="MGHD01000003">
    <property type="protein sequence ID" value="OGM60758.1"/>
    <property type="molecule type" value="Genomic_DNA"/>
</dbReference>
<evidence type="ECO:0000313" key="1">
    <source>
        <dbReference type="EMBL" id="OGM60758.1"/>
    </source>
</evidence>
<gene>
    <name evidence="1" type="ORF">A2892_01810</name>
</gene>
<protein>
    <submittedName>
        <fullName evidence="1">Uncharacterized protein</fullName>
    </submittedName>
</protein>
<dbReference type="Proteomes" id="UP000176404">
    <property type="component" value="Unassembled WGS sequence"/>
</dbReference>
<name>A0A1F8BBN5_9BACT</name>
<accession>A0A1F8BBN5</accession>
<comment type="caution">
    <text evidence="1">The sequence shown here is derived from an EMBL/GenBank/DDBJ whole genome shotgun (WGS) entry which is preliminary data.</text>
</comment>
<proteinExistence type="predicted"/>
<sequence>MWVRLNRKKSGIKFAIIVPPELLLMKDQSAIPGVLPQDQRTITDDQGHYLVQYLKRVVNK</sequence>